<dbReference type="Pfam" id="PF09380">
    <property type="entry name" value="FERM_C"/>
    <property type="match status" value="1"/>
</dbReference>
<dbReference type="InterPro" id="IPR041785">
    <property type="entry name" value="FRMD4A/B_FERM_C"/>
</dbReference>
<dbReference type="CDD" id="cd14473">
    <property type="entry name" value="FERM_B-lobe"/>
    <property type="match status" value="1"/>
</dbReference>
<feature type="compositionally biased region" description="Low complexity" evidence="5">
    <location>
        <begin position="1207"/>
        <end position="1218"/>
    </location>
</feature>
<feature type="compositionally biased region" description="Low complexity" evidence="5">
    <location>
        <begin position="994"/>
        <end position="1009"/>
    </location>
</feature>
<dbReference type="Gene3D" id="2.30.29.30">
    <property type="entry name" value="Pleckstrin-homology domain (PH domain)/Phosphotyrosine-binding domain (PTB)"/>
    <property type="match status" value="1"/>
</dbReference>
<comment type="subcellular location">
    <subcellularLocation>
        <location evidence="1">Cytoplasm</location>
    </subcellularLocation>
</comment>
<feature type="region of interest" description="Disordered" evidence="5">
    <location>
        <begin position="865"/>
        <end position="885"/>
    </location>
</feature>
<feature type="compositionally biased region" description="Polar residues" evidence="5">
    <location>
        <begin position="566"/>
        <end position="581"/>
    </location>
</feature>
<dbReference type="Pfam" id="PF11819">
    <property type="entry name" value="CUPID"/>
    <property type="match status" value="1"/>
</dbReference>
<feature type="compositionally biased region" description="Polar residues" evidence="5">
    <location>
        <begin position="1262"/>
        <end position="1272"/>
    </location>
</feature>
<accession>A0ABM0ZVI9</accession>
<dbReference type="InterPro" id="IPR014352">
    <property type="entry name" value="FERM/acyl-CoA-bd_prot_sf"/>
</dbReference>
<dbReference type="InterPro" id="IPR018980">
    <property type="entry name" value="FERM_PH-like_C"/>
</dbReference>
<feature type="domain" description="FERM" evidence="6">
    <location>
        <begin position="5"/>
        <end position="314"/>
    </location>
</feature>
<feature type="compositionally biased region" description="Polar residues" evidence="5">
    <location>
        <begin position="631"/>
        <end position="647"/>
    </location>
</feature>
<protein>
    <submittedName>
        <fullName evidence="8">FERM domain-containing protein 4B</fullName>
    </submittedName>
</protein>
<feature type="region of interest" description="Disordered" evidence="5">
    <location>
        <begin position="693"/>
        <end position="722"/>
    </location>
</feature>
<feature type="compositionally biased region" description="Low complexity" evidence="5">
    <location>
        <begin position="667"/>
        <end position="679"/>
    </location>
</feature>
<dbReference type="RefSeq" id="XP_012935407.2">
    <property type="nucleotide sequence ID" value="XM_013079953.2"/>
</dbReference>
<evidence type="ECO:0000256" key="1">
    <source>
        <dbReference type="ARBA" id="ARBA00004496"/>
    </source>
</evidence>
<dbReference type="Pfam" id="PF09379">
    <property type="entry name" value="FERM_N"/>
    <property type="match status" value="1"/>
</dbReference>
<feature type="compositionally biased region" description="Basic and acidic residues" evidence="5">
    <location>
        <begin position="501"/>
        <end position="514"/>
    </location>
</feature>
<evidence type="ECO:0000313" key="8">
    <source>
        <dbReference type="RefSeq" id="XP_012935407.2"/>
    </source>
</evidence>
<keyword evidence="2" id="KW-0963">Cytoplasm</keyword>
<dbReference type="SMART" id="SM00295">
    <property type="entry name" value="B41"/>
    <property type="match status" value="1"/>
</dbReference>
<feature type="compositionally biased region" description="Low complexity" evidence="5">
    <location>
        <begin position="1172"/>
        <end position="1185"/>
    </location>
</feature>
<dbReference type="InterPro" id="IPR019748">
    <property type="entry name" value="FERM_central"/>
</dbReference>
<dbReference type="SUPFAM" id="SSF50729">
    <property type="entry name" value="PH domain-like"/>
    <property type="match status" value="1"/>
</dbReference>
<dbReference type="InterPro" id="IPR000299">
    <property type="entry name" value="FERM_domain"/>
</dbReference>
<name>A0ABM0ZVI9_APLCA</name>
<sequence>MNEGRKSQIVLLDDRRLDIIIQPKLNSSDLLDLVASHFKLKEKHYFGIGFFDETNHFNWLQGEKKVLDHDFPRKTGLLVLHFAIRFYVDTIGLLRDTQTVELFYLNARQALFRGQIVCDSETVFELAAHVLQATNGDFTTEEETREELKKLPVIPTGTLKEHPSIGYCEDRVICFYEKLHGTSRGLAIVNYMTIVEKLPTYGIHYYDVKDKKDIPWWLGISPKGIAVYDRKDKTTPRKLFTWKNLENLYYRDKKFSIEVHGPKREESGSQVSVSRRTFGASNVDVHAWFAGCPQLTKCIWSMAVAQHQFYLDRKQSKSHLPAARSMSEIAADLCRSTTSLPGSLGSDLSRSPSSHSLPSLSNSRYDLTIEQSDSLKAERDMFQALKARKEALEEALRRKKEELKKLCLQEGELTGELPKDIPLEPGEQAPVFRRRVGTAFSLSVKNVQDTDQLSTDLSKLELEVELQGKITSAAHRLASDKTVSKYVRKQRRQSYTRAQGKLKDMEKKLGDMRKQAGKSPSSSGQPSRPYQESVRATTTGKPPPSQRQGQGQASVGQEEQGHRSALSPSHSSPQLSATYGPNGNFLGRRVHKYPAALGERKPGEADSSSEGGPGTLHNMSANLRLDGSHDSGFSSANNMYNVHSQRTSHYESTDQLRSPATSEPGVLSPLQSQLNQDSNQQYRAPVGGKYVSTDEPFQRRAGPPPTAGHLHYGSLDRKRRDYRQEVYRDVSPVRYKTRQFGGPGGDLGSHIEERPGFEEQQARGFTTEGVRGYGEEVSPAHVMVEVPVLHERGQSLPATSVTSAARQAWVDGRAQTPDQDRLRQGVSGLGPPSPAAGFSADHVYSPRMYEGSGPHIYQEVDVSHVHHQPGPRDISEGGGLSGAHHTASQPVFLRTERSMSPMRSTGHLSHRPAGGLERAASSLSQQQHPHHQFQRATSPGHPPTAQSTNYFPDNAPRSIPIQRVDSTSSAHTPPPSSPLSQYPPLSHGGGGAGSPLSSGPSSPMSHASSTLVTVTRLQPHTEMSKPYEISDFYRYSEKLRRQRIIDQYQRELIGAHNLSRSSSPQSVDSESQHSSHSGSAASSSQHSSVHPAMTPQPSSPSAMGFASLKPGASPSPSPSPSPRGPIQHYGRSSSAPLTSSLPPHHPHTHSQSSLLHHPHHPHHHHPLHHYQPHVSSASSSSSSTAAGGGVSHFDQSPSPAYPDGQMSSSSSSYTVKSSSSQGANVHYAVQSSYKVQQVHSSAKHCMYQPPQPMTCKPVVRNPPSNLPDNHRR</sequence>
<dbReference type="Proteomes" id="UP000694888">
    <property type="component" value="Unplaced"/>
</dbReference>
<feature type="region of interest" description="Disordered" evidence="5">
    <location>
        <begin position="1240"/>
        <end position="1272"/>
    </location>
</feature>
<dbReference type="PROSITE" id="PS50057">
    <property type="entry name" value="FERM_3"/>
    <property type="match status" value="1"/>
</dbReference>
<dbReference type="PANTHER" id="PTHR46079:SF2">
    <property type="entry name" value="FERM DOMAIN-CONTAINING PROTEIN"/>
    <property type="match status" value="1"/>
</dbReference>
<reference evidence="8" key="1">
    <citation type="submission" date="2025-08" db="UniProtKB">
        <authorList>
            <consortium name="RefSeq"/>
        </authorList>
    </citation>
    <scope>IDENTIFICATION</scope>
</reference>
<dbReference type="SUPFAM" id="SSF47031">
    <property type="entry name" value="Second domain of FERM"/>
    <property type="match status" value="1"/>
</dbReference>
<dbReference type="InterPro" id="IPR035963">
    <property type="entry name" value="FERM_2"/>
</dbReference>
<dbReference type="InterPro" id="IPR021774">
    <property type="entry name" value="CUPID"/>
</dbReference>
<feature type="coiled-coil region" evidence="4">
    <location>
        <begin position="375"/>
        <end position="409"/>
    </location>
</feature>
<keyword evidence="3 4" id="KW-0175">Coiled coil</keyword>
<feature type="compositionally biased region" description="Pro residues" evidence="5">
    <location>
        <begin position="1113"/>
        <end position="1123"/>
    </location>
</feature>
<dbReference type="PRINTS" id="PR00935">
    <property type="entry name" value="BAND41"/>
</dbReference>
<gene>
    <name evidence="8" type="primary">LOC101859227</name>
</gene>
<dbReference type="SUPFAM" id="SSF54236">
    <property type="entry name" value="Ubiquitin-like"/>
    <property type="match status" value="1"/>
</dbReference>
<feature type="compositionally biased region" description="Low complexity" evidence="5">
    <location>
        <begin position="1059"/>
        <end position="1088"/>
    </location>
</feature>
<dbReference type="CDD" id="cd17103">
    <property type="entry name" value="FERM_F1_FRMD4"/>
    <property type="match status" value="1"/>
</dbReference>
<evidence type="ECO:0000256" key="5">
    <source>
        <dbReference type="SAM" id="MobiDB-lite"/>
    </source>
</evidence>
<dbReference type="InterPro" id="IPR019749">
    <property type="entry name" value="Band_41_domain"/>
</dbReference>
<dbReference type="CDD" id="cd13191">
    <property type="entry name" value="FERM_C_FRMD4A_FRMD4B"/>
    <property type="match status" value="1"/>
</dbReference>
<feature type="region of interest" description="Disordered" evidence="5">
    <location>
        <begin position="477"/>
        <end position="679"/>
    </location>
</feature>
<feature type="region of interest" description="Disordered" evidence="5">
    <location>
        <begin position="899"/>
        <end position="1019"/>
    </location>
</feature>
<keyword evidence="7" id="KW-1185">Reference proteome</keyword>
<evidence type="ECO:0000256" key="3">
    <source>
        <dbReference type="ARBA" id="ARBA00023054"/>
    </source>
</evidence>
<dbReference type="InterPro" id="IPR029071">
    <property type="entry name" value="Ubiquitin-like_domsf"/>
</dbReference>
<feature type="compositionally biased region" description="Low complexity" evidence="5">
    <location>
        <begin position="1132"/>
        <end position="1142"/>
    </location>
</feature>
<dbReference type="GeneID" id="101859227"/>
<dbReference type="Gene3D" id="1.20.80.10">
    <property type="match status" value="1"/>
</dbReference>
<organism evidence="7 8">
    <name type="scientific">Aplysia californica</name>
    <name type="common">California sea hare</name>
    <dbReference type="NCBI Taxonomy" id="6500"/>
    <lineage>
        <taxon>Eukaryota</taxon>
        <taxon>Metazoa</taxon>
        <taxon>Spiralia</taxon>
        <taxon>Lophotrochozoa</taxon>
        <taxon>Mollusca</taxon>
        <taxon>Gastropoda</taxon>
        <taxon>Heterobranchia</taxon>
        <taxon>Euthyneura</taxon>
        <taxon>Tectipleura</taxon>
        <taxon>Aplysiida</taxon>
        <taxon>Aplysioidea</taxon>
        <taxon>Aplysiidae</taxon>
        <taxon>Aplysia</taxon>
    </lineage>
</organism>
<feature type="compositionally biased region" description="Basic residues" evidence="5">
    <location>
        <begin position="1156"/>
        <end position="1171"/>
    </location>
</feature>
<feature type="region of interest" description="Disordered" evidence="5">
    <location>
        <begin position="1055"/>
        <end position="1218"/>
    </location>
</feature>
<dbReference type="Gene3D" id="3.10.20.90">
    <property type="entry name" value="Phosphatidylinositol 3-kinase Catalytic Subunit, Chain A, domain 1"/>
    <property type="match status" value="1"/>
</dbReference>
<dbReference type="InterPro" id="IPR011993">
    <property type="entry name" value="PH-like_dom_sf"/>
</dbReference>
<dbReference type="Pfam" id="PF00373">
    <property type="entry name" value="FERM_M"/>
    <property type="match status" value="1"/>
</dbReference>
<proteinExistence type="predicted"/>
<dbReference type="InterPro" id="IPR047176">
    <property type="entry name" value="FRMD4A/B"/>
</dbReference>
<dbReference type="PANTHER" id="PTHR46079">
    <property type="entry name" value="FERM DOMAIN-CONTAINING PROTEIN 4"/>
    <property type="match status" value="1"/>
</dbReference>
<evidence type="ECO:0000256" key="2">
    <source>
        <dbReference type="ARBA" id="ARBA00022490"/>
    </source>
</evidence>
<evidence type="ECO:0000259" key="6">
    <source>
        <dbReference type="PROSITE" id="PS50057"/>
    </source>
</evidence>
<evidence type="ECO:0000313" key="7">
    <source>
        <dbReference type="Proteomes" id="UP000694888"/>
    </source>
</evidence>
<feature type="compositionally biased region" description="Polar residues" evidence="5">
    <location>
        <begin position="518"/>
        <end position="557"/>
    </location>
</feature>
<dbReference type="InterPro" id="IPR018979">
    <property type="entry name" value="FERM_N"/>
</dbReference>
<evidence type="ECO:0000256" key="4">
    <source>
        <dbReference type="SAM" id="Coils"/>
    </source>
</evidence>
<dbReference type="SMART" id="SM01196">
    <property type="entry name" value="FERM_C"/>
    <property type="match status" value="1"/>
</dbReference>